<comment type="cofactor">
    <cofactor evidence="1 6">
        <name>pyridoxal 5'-phosphate</name>
        <dbReference type="ChEBI" id="CHEBI:597326"/>
    </cofactor>
</comment>
<dbReference type="CDD" id="cd00609">
    <property type="entry name" value="AAT_like"/>
    <property type="match status" value="1"/>
</dbReference>
<dbReference type="InterPro" id="IPR050596">
    <property type="entry name" value="AspAT/PAT-like"/>
</dbReference>
<comment type="similarity">
    <text evidence="2 6">Belongs to the class-I pyridoxal-phosphate-dependent aminotransferase family.</text>
</comment>
<evidence type="ECO:0000256" key="4">
    <source>
        <dbReference type="ARBA" id="ARBA00022679"/>
    </source>
</evidence>
<dbReference type="GO" id="GO:0006520">
    <property type="term" value="P:amino acid metabolic process"/>
    <property type="evidence" value="ECO:0007669"/>
    <property type="project" value="InterPro"/>
</dbReference>
<dbReference type="Gene3D" id="3.40.640.10">
    <property type="entry name" value="Type I PLP-dependent aspartate aminotransferase-like (Major domain)"/>
    <property type="match status" value="1"/>
</dbReference>
<evidence type="ECO:0000313" key="8">
    <source>
        <dbReference type="EMBL" id="BAU48689.1"/>
    </source>
</evidence>
<evidence type="ECO:0000259" key="7">
    <source>
        <dbReference type="Pfam" id="PF00155"/>
    </source>
</evidence>
<name>A0A1B4V569_9GAMM</name>
<proteinExistence type="inferred from homology"/>
<dbReference type="InterPro" id="IPR015424">
    <property type="entry name" value="PyrdxlP-dep_Trfase"/>
</dbReference>
<evidence type="ECO:0000256" key="6">
    <source>
        <dbReference type="RuleBase" id="RU000481"/>
    </source>
</evidence>
<dbReference type="GO" id="GO:0030170">
    <property type="term" value="F:pyridoxal phosphate binding"/>
    <property type="evidence" value="ECO:0007669"/>
    <property type="project" value="InterPro"/>
</dbReference>
<keyword evidence="5" id="KW-0663">Pyridoxal phosphate</keyword>
<dbReference type="Pfam" id="PF00155">
    <property type="entry name" value="Aminotran_1_2"/>
    <property type="match status" value="1"/>
</dbReference>
<keyword evidence="4 6" id="KW-0808">Transferase</keyword>
<dbReference type="RefSeq" id="WP_197703163.1">
    <property type="nucleotide sequence ID" value="NZ_AP014936.1"/>
</dbReference>
<dbReference type="InterPro" id="IPR004839">
    <property type="entry name" value="Aminotransferase_I/II_large"/>
</dbReference>
<dbReference type="NCBIfam" id="NF006514">
    <property type="entry name" value="PRK08960.1"/>
    <property type="match status" value="1"/>
</dbReference>
<dbReference type="SUPFAM" id="SSF53383">
    <property type="entry name" value="PLP-dependent transferases"/>
    <property type="match status" value="1"/>
</dbReference>
<protein>
    <recommendedName>
        <fullName evidence="6">Aminotransferase</fullName>
        <ecNumber evidence="6">2.6.1.-</ecNumber>
    </recommendedName>
</protein>
<dbReference type="Proteomes" id="UP000218899">
    <property type="component" value="Chromosome"/>
</dbReference>
<evidence type="ECO:0000256" key="3">
    <source>
        <dbReference type="ARBA" id="ARBA00022576"/>
    </source>
</evidence>
<dbReference type="EMBL" id="AP014936">
    <property type="protein sequence ID" value="BAU48689.1"/>
    <property type="molecule type" value="Genomic_DNA"/>
</dbReference>
<dbReference type="GO" id="GO:0008483">
    <property type="term" value="F:transaminase activity"/>
    <property type="evidence" value="ECO:0007669"/>
    <property type="project" value="UniProtKB-KW"/>
</dbReference>
<keyword evidence="9" id="KW-1185">Reference proteome</keyword>
<dbReference type="PANTHER" id="PTHR46383:SF2">
    <property type="entry name" value="AMINOTRANSFERASE"/>
    <property type="match status" value="1"/>
</dbReference>
<organism evidence="8 9">
    <name type="scientific">Sulfurifustis variabilis</name>
    <dbReference type="NCBI Taxonomy" id="1675686"/>
    <lineage>
        <taxon>Bacteria</taxon>
        <taxon>Pseudomonadati</taxon>
        <taxon>Pseudomonadota</taxon>
        <taxon>Gammaproteobacteria</taxon>
        <taxon>Acidiferrobacterales</taxon>
        <taxon>Acidiferrobacteraceae</taxon>
        <taxon>Sulfurifustis</taxon>
    </lineage>
</organism>
<dbReference type="PROSITE" id="PS00105">
    <property type="entry name" value="AA_TRANSFER_CLASS_1"/>
    <property type="match status" value="1"/>
</dbReference>
<dbReference type="EC" id="2.6.1.-" evidence="6"/>
<accession>A0A1B4V569</accession>
<reference evidence="8 9" key="1">
    <citation type="submission" date="2015-08" db="EMBL/GenBank/DDBJ databases">
        <title>Complete genome sequence of Sulfurifustis variabilis.</title>
        <authorList>
            <person name="Miura A."/>
            <person name="Kojima H."/>
            <person name="Fukui M."/>
        </authorList>
    </citation>
    <scope>NUCLEOTIDE SEQUENCE [LARGE SCALE GENOMIC DNA]</scope>
    <source>
        <strain evidence="9">skN76</strain>
    </source>
</reference>
<dbReference type="InterPro" id="IPR015421">
    <property type="entry name" value="PyrdxlP-dep_Trfase_major"/>
</dbReference>
<dbReference type="PANTHER" id="PTHR46383">
    <property type="entry name" value="ASPARTATE AMINOTRANSFERASE"/>
    <property type="match status" value="1"/>
</dbReference>
<dbReference type="InterPro" id="IPR004838">
    <property type="entry name" value="NHTrfase_class1_PyrdxlP-BS"/>
</dbReference>
<evidence type="ECO:0000256" key="2">
    <source>
        <dbReference type="ARBA" id="ARBA00007441"/>
    </source>
</evidence>
<evidence type="ECO:0000256" key="1">
    <source>
        <dbReference type="ARBA" id="ARBA00001933"/>
    </source>
</evidence>
<feature type="domain" description="Aminotransferase class I/classII large" evidence="7">
    <location>
        <begin position="32"/>
        <end position="378"/>
    </location>
</feature>
<evidence type="ECO:0000313" key="9">
    <source>
        <dbReference type="Proteomes" id="UP000218899"/>
    </source>
</evidence>
<dbReference type="KEGG" id="sva:SVA_2139"/>
<sequence length="389" mass="42104">MTRPAARLDRIAPFRVMEVLARARSLEAQGRSVIHLEIGEPDFPTADGIVQAGVRALAAGRTSYLPALGLDALREAIAASYPAAHRPDPSRIVVTPGASGALLLALGALVNPGDGVLLSDPGYPCNRHFVRLFEGDPRPVPVGPETNYQASAEQLRSRWTDRTVAALVASPANPTGTMVARGEMARIARTVSALGGALVVDEIYHGLTYGIDAESALALGPDIFVVNSFSKYYGMTGWRIGWLVAPAEYVPALERLAQNLYISVNTPAQYAALAAFEPEVKVELERRRGVFRERRDYLVPALCDLGFGVPASPEGAFYVYADCSRFTDDSEAFAREVLTATGVAITPGIDFGEHAARRHVRFSYANTLENLEEAVRRLKAYLEDRPARP</sequence>
<dbReference type="AlphaFoldDB" id="A0A1B4V569"/>
<gene>
    <name evidence="8" type="ORF">SVA_2139</name>
</gene>
<keyword evidence="3 6" id="KW-0032">Aminotransferase</keyword>
<evidence type="ECO:0000256" key="5">
    <source>
        <dbReference type="ARBA" id="ARBA00022898"/>
    </source>
</evidence>